<dbReference type="Proteomes" id="UP000041254">
    <property type="component" value="Unassembled WGS sequence"/>
</dbReference>
<keyword evidence="3" id="KW-0808">Transferase</keyword>
<dbReference type="GO" id="GO:0007165">
    <property type="term" value="P:signal transduction"/>
    <property type="evidence" value="ECO:0007669"/>
    <property type="project" value="TreeGrafter"/>
</dbReference>
<gene>
    <name evidence="11" type="ORF">Vbra_2081</name>
</gene>
<feature type="compositionally biased region" description="Low complexity" evidence="9">
    <location>
        <begin position="404"/>
        <end position="416"/>
    </location>
</feature>
<dbReference type="GO" id="GO:0004674">
    <property type="term" value="F:protein serine/threonine kinase activity"/>
    <property type="evidence" value="ECO:0007669"/>
    <property type="project" value="UniProtKB-KW"/>
</dbReference>
<reference evidence="11 12" key="1">
    <citation type="submission" date="2014-11" db="EMBL/GenBank/DDBJ databases">
        <authorList>
            <person name="Zhu J."/>
            <person name="Qi W."/>
            <person name="Song R."/>
        </authorList>
    </citation>
    <scope>NUCLEOTIDE SEQUENCE [LARGE SCALE GENOMIC DNA]</scope>
</reference>
<evidence type="ECO:0000259" key="10">
    <source>
        <dbReference type="PROSITE" id="PS50011"/>
    </source>
</evidence>
<comment type="catalytic activity">
    <reaction evidence="7">
        <text>L-threonyl-[protein] + ATP = O-phospho-L-threonyl-[protein] + ADP + H(+)</text>
        <dbReference type="Rhea" id="RHEA:46608"/>
        <dbReference type="Rhea" id="RHEA-COMP:11060"/>
        <dbReference type="Rhea" id="RHEA-COMP:11605"/>
        <dbReference type="ChEBI" id="CHEBI:15378"/>
        <dbReference type="ChEBI" id="CHEBI:30013"/>
        <dbReference type="ChEBI" id="CHEBI:30616"/>
        <dbReference type="ChEBI" id="CHEBI:61977"/>
        <dbReference type="ChEBI" id="CHEBI:456216"/>
        <dbReference type="EC" id="2.7.11.1"/>
    </reaction>
</comment>
<keyword evidence="6" id="KW-0067">ATP-binding</keyword>
<dbReference type="EC" id="2.7.11.1" evidence="1"/>
<dbReference type="InterPro" id="IPR011009">
    <property type="entry name" value="Kinase-like_dom_sf"/>
</dbReference>
<evidence type="ECO:0000313" key="11">
    <source>
        <dbReference type="EMBL" id="CEL94466.1"/>
    </source>
</evidence>
<dbReference type="PROSITE" id="PS00109">
    <property type="entry name" value="PROTEIN_KINASE_TYR"/>
    <property type="match status" value="1"/>
</dbReference>
<dbReference type="OrthoDB" id="541276at2759"/>
<dbReference type="GO" id="GO:0005524">
    <property type="term" value="F:ATP binding"/>
    <property type="evidence" value="ECO:0007669"/>
    <property type="project" value="UniProtKB-KW"/>
</dbReference>
<evidence type="ECO:0000313" key="12">
    <source>
        <dbReference type="Proteomes" id="UP000041254"/>
    </source>
</evidence>
<sequence>MADTTHSLFPWEHHTVIHHLTPTCWLTVHTPTNTVRVVKEVAVAGKSLEADIHLHLSASSLGGPCGDGGGRDRIVQCFDVGTDTQGTSRYISTEFCERGELFAQLHDTQCDRLGRCRSRKNSKVFSRSRLMSCAESERKASGATFLHQSGVIHRDISLENLVLDTEGRLKLIDFGDATWRLDGEGEERRVRGLVGKSAYRAPEMLGGGAYRGSPTDVWACGVVLLAISIGFIPWKRATEHDKTFSFLMEHGIRALLDKVLQRHRRPPTAYSLCASSPPLLPFLLETPDIEADTPADQFVDLLSCLLTPNPDERLTAEEALQHPWITRFPPLPSSPVPLSARKRLLSLSYQALSTTTDQADTHKRREPQTQAVPPPPSTAKTTSAPTGLSLPLRRRSEMDGWTGAGALPPASSPPRASHAERLRAQRDNRSGAPSDDDKTVGLALASPASTSTTATARSVQSPPVTPFTDSTTTSNLSFIPPPPTPFCSNGANGSGHPGHHGHEDMMMGFRAVYMPPVDMELEVASVDKGGAAVLPAIIMSEGRSAPVVFQRVEEGGFDEEDELLQDEYR</sequence>
<dbReference type="InterPro" id="IPR008266">
    <property type="entry name" value="Tyr_kinase_AS"/>
</dbReference>
<evidence type="ECO:0000256" key="2">
    <source>
        <dbReference type="ARBA" id="ARBA00022527"/>
    </source>
</evidence>
<dbReference type="SUPFAM" id="SSF56112">
    <property type="entry name" value="Protein kinase-like (PK-like)"/>
    <property type="match status" value="1"/>
</dbReference>
<evidence type="ECO:0000256" key="9">
    <source>
        <dbReference type="SAM" id="MobiDB-lite"/>
    </source>
</evidence>
<feature type="compositionally biased region" description="Polar residues" evidence="9">
    <location>
        <begin position="459"/>
        <end position="477"/>
    </location>
</feature>
<comment type="catalytic activity">
    <reaction evidence="8">
        <text>L-seryl-[protein] + ATP = O-phospho-L-seryl-[protein] + ADP + H(+)</text>
        <dbReference type="Rhea" id="RHEA:17989"/>
        <dbReference type="Rhea" id="RHEA-COMP:9863"/>
        <dbReference type="Rhea" id="RHEA-COMP:11604"/>
        <dbReference type="ChEBI" id="CHEBI:15378"/>
        <dbReference type="ChEBI" id="CHEBI:29999"/>
        <dbReference type="ChEBI" id="CHEBI:30616"/>
        <dbReference type="ChEBI" id="CHEBI:83421"/>
        <dbReference type="ChEBI" id="CHEBI:456216"/>
        <dbReference type="EC" id="2.7.11.1"/>
    </reaction>
</comment>
<dbReference type="EMBL" id="CDMY01000219">
    <property type="protein sequence ID" value="CEL94466.1"/>
    <property type="molecule type" value="Genomic_DNA"/>
</dbReference>
<dbReference type="Gene3D" id="1.10.510.10">
    <property type="entry name" value="Transferase(Phosphotransferase) domain 1"/>
    <property type="match status" value="1"/>
</dbReference>
<dbReference type="InterPro" id="IPR000719">
    <property type="entry name" value="Prot_kinase_dom"/>
</dbReference>
<accession>A0A0G4EEN3</accession>
<protein>
    <recommendedName>
        <fullName evidence="1">non-specific serine/threonine protein kinase</fullName>
        <ecNumber evidence="1">2.7.11.1</ecNumber>
    </recommendedName>
</protein>
<dbReference type="InParanoid" id="A0A0G4EEN3"/>
<evidence type="ECO:0000256" key="6">
    <source>
        <dbReference type="ARBA" id="ARBA00022840"/>
    </source>
</evidence>
<dbReference type="VEuPathDB" id="CryptoDB:Vbra_2081"/>
<name>A0A0G4EEN3_VITBC</name>
<feature type="compositionally biased region" description="Basic and acidic residues" evidence="9">
    <location>
        <begin position="417"/>
        <end position="439"/>
    </location>
</feature>
<dbReference type="Pfam" id="PF00069">
    <property type="entry name" value="Pkinase"/>
    <property type="match status" value="1"/>
</dbReference>
<feature type="region of interest" description="Disordered" evidence="9">
    <location>
        <begin position="355"/>
        <end position="502"/>
    </location>
</feature>
<dbReference type="PANTHER" id="PTHR43895">
    <property type="entry name" value="CALCIUM/CALMODULIN-DEPENDENT PROTEIN KINASE KINASE-RELATED"/>
    <property type="match status" value="1"/>
</dbReference>
<feature type="domain" description="Protein kinase" evidence="10">
    <location>
        <begin position="1"/>
        <end position="325"/>
    </location>
</feature>
<organism evidence="11 12">
    <name type="scientific">Vitrella brassicaformis (strain CCMP3155)</name>
    <dbReference type="NCBI Taxonomy" id="1169540"/>
    <lineage>
        <taxon>Eukaryota</taxon>
        <taxon>Sar</taxon>
        <taxon>Alveolata</taxon>
        <taxon>Colpodellida</taxon>
        <taxon>Vitrellaceae</taxon>
        <taxon>Vitrella</taxon>
    </lineage>
</organism>
<feature type="compositionally biased region" description="Low complexity" evidence="9">
    <location>
        <begin position="445"/>
        <end position="458"/>
    </location>
</feature>
<keyword evidence="12" id="KW-1185">Reference proteome</keyword>
<keyword evidence="5" id="KW-0418">Kinase</keyword>
<keyword evidence="4" id="KW-0547">Nucleotide-binding</keyword>
<evidence type="ECO:0000256" key="3">
    <source>
        <dbReference type="ARBA" id="ARBA00022679"/>
    </source>
</evidence>
<dbReference type="PhylomeDB" id="A0A0G4EEN3"/>
<evidence type="ECO:0000256" key="7">
    <source>
        <dbReference type="ARBA" id="ARBA00047899"/>
    </source>
</evidence>
<dbReference type="PROSITE" id="PS50011">
    <property type="entry name" value="PROTEIN_KINASE_DOM"/>
    <property type="match status" value="1"/>
</dbReference>
<evidence type="ECO:0000256" key="4">
    <source>
        <dbReference type="ARBA" id="ARBA00022741"/>
    </source>
</evidence>
<dbReference type="AlphaFoldDB" id="A0A0G4EEN3"/>
<proteinExistence type="predicted"/>
<evidence type="ECO:0000256" key="1">
    <source>
        <dbReference type="ARBA" id="ARBA00012513"/>
    </source>
</evidence>
<dbReference type="PANTHER" id="PTHR43895:SF32">
    <property type="entry name" value="SERINE_THREONINE-PROTEIN KINASE CHK1"/>
    <property type="match status" value="1"/>
</dbReference>
<keyword evidence="2" id="KW-0723">Serine/threonine-protein kinase</keyword>
<evidence type="ECO:0000256" key="8">
    <source>
        <dbReference type="ARBA" id="ARBA00048679"/>
    </source>
</evidence>
<evidence type="ECO:0000256" key="5">
    <source>
        <dbReference type="ARBA" id="ARBA00022777"/>
    </source>
</evidence>